<proteinExistence type="predicted"/>
<evidence type="ECO:0000313" key="2">
    <source>
        <dbReference type="Proteomes" id="UP000037069"/>
    </source>
</evidence>
<sequence>MISYVLGLDVPSDIYKTVIVVATANIRTQLATLIMLTLMMMMPFLHQAALKFKYRSFSSWYCFLVILRKFATMWQNQTSRDIFAVRFVLTSTKGESGRKRNNLHHSAIVECWRPRSSLVNTHINIKHKVYMNKQTHGRPESDPEPMWAGWETSSTLKTSDIIQLHHISGKSIIEENNFGTFMLHKNLVF</sequence>
<evidence type="ECO:0000313" key="1">
    <source>
        <dbReference type="EMBL" id="KNC25645.1"/>
    </source>
</evidence>
<name>A0A0L0C012_LUCCU</name>
<gene>
    <name evidence="1" type="ORF">FF38_04930</name>
</gene>
<organism evidence="1 2">
    <name type="scientific">Lucilia cuprina</name>
    <name type="common">Green bottle fly</name>
    <name type="synonym">Australian sheep blowfly</name>
    <dbReference type="NCBI Taxonomy" id="7375"/>
    <lineage>
        <taxon>Eukaryota</taxon>
        <taxon>Metazoa</taxon>
        <taxon>Ecdysozoa</taxon>
        <taxon>Arthropoda</taxon>
        <taxon>Hexapoda</taxon>
        <taxon>Insecta</taxon>
        <taxon>Pterygota</taxon>
        <taxon>Neoptera</taxon>
        <taxon>Endopterygota</taxon>
        <taxon>Diptera</taxon>
        <taxon>Brachycera</taxon>
        <taxon>Muscomorpha</taxon>
        <taxon>Oestroidea</taxon>
        <taxon>Calliphoridae</taxon>
        <taxon>Luciliinae</taxon>
        <taxon>Lucilia</taxon>
    </lineage>
</organism>
<protein>
    <submittedName>
        <fullName evidence="1">Uncharacterized protein</fullName>
    </submittedName>
</protein>
<dbReference type="Proteomes" id="UP000037069">
    <property type="component" value="Unassembled WGS sequence"/>
</dbReference>
<comment type="caution">
    <text evidence="1">The sequence shown here is derived from an EMBL/GenBank/DDBJ whole genome shotgun (WGS) entry which is preliminary data.</text>
</comment>
<dbReference type="AlphaFoldDB" id="A0A0L0C012"/>
<accession>A0A0L0C012</accession>
<dbReference type="EMBL" id="JRES01001088">
    <property type="protein sequence ID" value="KNC25645.1"/>
    <property type="molecule type" value="Genomic_DNA"/>
</dbReference>
<keyword evidence="2" id="KW-1185">Reference proteome</keyword>
<reference evidence="1 2" key="1">
    <citation type="journal article" date="2015" name="Nat. Commun.">
        <title>Lucilia cuprina genome unlocks parasitic fly biology to underpin future interventions.</title>
        <authorList>
            <person name="Anstead C.A."/>
            <person name="Korhonen P.K."/>
            <person name="Young N.D."/>
            <person name="Hall R.S."/>
            <person name="Jex A.R."/>
            <person name="Murali S.C."/>
            <person name="Hughes D.S."/>
            <person name="Lee S.F."/>
            <person name="Perry T."/>
            <person name="Stroehlein A.J."/>
            <person name="Ansell B.R."/>
            <person name="Breugelmans B."/>
            <person name="Hofmann A."/>
            <person name="Qu J."/>
            <person name="Dugan S."/>
            <person name="Lee S.L."/>
            <person name="Chao H."/>
            <person name="Dinh H."/>
            <person name="Han Y."/>
            <person name="Doddapaneni H.V."/>
            <person name="Worley K.C."/>
            <person name="Muzny D.M."/>
            <person name="Ioannidis P."/>
            <person name="Waterhouse R.M."/>
            <person name="Zdobnov E.M."/>
            <person name="James P.J."/>
            <person name="Bagnall N.H."/>
            <person name="Kotze A.C."/>
            <person name="Gibbs R.A."/>
            <person name="Richards S."/>
            <person name="Batterham P."/>
            <person name="Gasser R.B."/>
        </authorList>
    </citation>
    <scope>NUCLEOTIDE SEQUENCE [LARGE SCALE GENOMIC DNA]</scope>
    <source>
        <strain evidence="1 2">LS</strain>
        <tissue evidence="1">Full body</tissue>
    </source>
</reference>